<feature type="transmembrane region" description="Helical" evidence="18">
    <location>
        <begin position="144"/>
        <end position="162"/>
    </location>
</feature>
<keyword evidence="7 18" id="KW-0679">Respiratory chain</keyword>
<comment type="similarity">
    <text evidence="3 18">Belongs to the complex I subunit 2 family.</text>
</comment>
<evidence type="ECO:0000256" key="6">
    <source>
        <dbReference type="ARBA" id="ARBA00022448"/>
    </source>
</evidence>
<evidence type="ECO:0000256" key="15">
    <source>
        <dbReference type="ARBA" id="ARBA00023128"/>
    </source>
</evidence>
<sequence>MHASSQNFLFLSLLMTGIITSISAPSWFMAWLGLELNLMSFIPLITSKLNRFPSEAALKYFLVQALGSALIIISAPILPNIKSFSLLILMALLLKLGAAPFHFWFPPIMEGLNWFQCIILMTIQKIAPMLLISNMTSETKAQNLILISALLSAVLGAVGGLNQTSLRKILAFSSINHLSWMLVALVMSNHSWIMYFTFYTMISTSISLYFNSHQFYFFSHLFSKSSSLSSYIITALAFLSLGGLPPFSGFIPKWIIIEMMTYNNMYFSLFILIMSALITLYYYLRLSTVLLLLSTNKRKLLTTSTFLTPITTTAFILSLNLFLLLTPSLFTFL</sequence>
<dbReference type="GO" id="GO:0006120">
    <property type="term" value="P:mitochondrial electron transport, NADH to ubiquinone"/>
    <property type="evidence" value="ECO:0007669"/>
    <property type="project" value="InterPro"/>
</dbReference>
<feature type="transmembrane region" description="Helical" evidence="18">
    <location>
        <begin position="192"/>
        <end position="210"/>
    </location>
</feature>
<keyword evidence="9 18" id="KW-0999">Mitochondrion inner membrane</keyword>
<feature type="transmembrane region" description="Helical" evidence="18">
    <location>
        <begin position="231"/>
        <end position="252"/>
    </location>
</feature>
<dbReference type="InterPro" id="IPR001750">
    <property type="entry name" value="ND/Mrp_TM"/>
</dbReference>
<dbReference type="CTD" id="4536"/>
<keyword evidence="12 18" id="KW-1133">Transmembrane helix</keyword>
<dbReference type="Pfam" id="PF00361">
    <property type="entry name" value="Proton_antipo_M"/>
    <property type="match status" value="1"/>
</dbReference>
<keyword evidence="6" id="KW-0813">Transport</keyword>
<evidence type="ECO:0000256" key="12">
    <source>
        <dbReference type="ARBA" id="ARBA00022989"/>
    </source>
</evidence>
<keyword evidence="14 18" id="KW-0830">Ubiquinone</keyword>
<comment type="function">
    <text evidence="18">Core subunit of the mitochondrial membrane respiratory chain NADH dehydrogenase (Complex I) which catalyzes electron transfer from NADH through the respiratory chain, using ubiquinone as an electron acceptor. Essential for the catalytic activity and assembly of complex I.</text>
</comment>
<feature type="transmembrane region" description="Helical" evidence="18">
    <location>
        <begin position="7"/>
        <end position="24"/>
    </location>
</feature>
<dbReference type="RefSeq" id="YP_009685490.1">
    <property type="nucleotide sequence ID" value="NC_044424.1"/>
</dbReference>
<dbReference type="PANTHER" id="PTHR46552:SF1">
    <property type="entry name" value="NADH-UBIQUINONE OXIDOREDUCTASE CHAIN 2"/>
    <property type="match status" value="1"/>
</dbReference>
<comment type="function">
    <text evidence="1">Core subunit of the mitochondrial membrane respiratory chain NADH dehydrogenase (Complex I) that is believed to belong to the minimal assembly required for catalysis. Complex I functions in the transfer of electrons from NADH to the respiratory chain. The immediate electron acceptor for the enzyme is believed to be ubiquinone.</text>
</comment>
<name>A0A515L347_PARAT</name>
<dbReference type="GO" id="GO:0008137">
    <property type="term" value="F:NADH dehydrogenase (ubiquinone) activity"/>
    <property type="evidence" value="ECO:0007669"/>
    <property type="project" value="UniProtKB-EC"/>
</dbReference>
<dbReference type="GeneID" id="41659091"/>
<evidence type="ECO:0000256" key="13">
    <source>
        <dbReference type="ARBA" id="ARBA00023027"/>
    </source>
</evidence>
<evidence type="ECO:0000256" key="1">
    <source>
        <dbReference type="ARBA" id="ARBA00003257"/>
    </source>
</evidence>
<feature type="transmembrane region" description="Helical" evidence="18">
    <location>
        <begin position="84"/>
        <end position="105"/>
    </location>
</feature>
<feature type="domain" description="NADH:quinone oxidoreductase/Mrp antiporter transmembrane" evidence="19">
    <location>
        <begin position="24"/>
        <end position="279"/>
    </location>
</feature>
<feature type="transmembrane region" description="Helical" evidence="18">
    <location>
        <begin position="264"/>
        <end position="284"/>
    </location>
</feature>
<evidence type="ECO:0000256" key="17">
    <source>
        <dbReference type="ARBA" id="ARBA00049551"/>
    </source>
</evidence>
<dbReference type="PANTHER" id="PTHR46552">
    <property type="entry name" value="NADH-UBIQUINONE OXIDOREDUCTASE CHAIN 2"/>
    <property type="match status" value="1"/>
</dbReference>
<dbReference type="AlphaFoldDB" id="A0A515L347"/>
<feature type="transmembrane region" description="Helical" evidence="18">
    <location>
        <begin position="58"/>
        <end position="78"/>
    </location>
</feature>
<dbReference type="InterPro" id="IPR003917">
    <property type="entry name" value="NADH_UbQ_OxRdtase_chain2"/>
</dbReference>
<evidence type="ECO:0000256" key="7">
    <source>
        <dbReference type="ARBA" id="ARBA00022660"/>
    </source>
</evidence>
<keyword evidence="10 18" id="KW-1278">Translocase</keyword>
<comment type="subcellular location">
    <subcellularLocation>
        <location evidence="2 18">Mitochondrion inner membrane</location>
        <topology evidence="2 18">Multi-pass membrane protein</topology>
    </subcellularLocation>
</comment>
<geneLocation type="mitochondrion" evidence="20"/>
<evidence type="ECO:0000256" key="4">
    <source>
        <dbReference type="ARBA" id="ARBA00012944"/>
    </source>
</evidence>
<gene>
    <name evidence="20" type="primary">ND2</name>
</gene>
<proteinExistence type="inferred from homology"/>
<evidence type="ECO:0000256" key="16">
    <source>
        <dbReference type="ARBA" id="ARBA00023136"/>
    </source>
</evidence>
<keyword evidence="13 18" id="KW-0520">NAD</keyword>
<dbReference type="EMBL" id="MK783264">
    <property type="protein sequence ID" value="QDM38497.1"/>
    <property type="molecule type" value="Genomic_DNA"/>
</dbReference>
<dbReference type="InterPro" id="IPR050175">
    <property type="entry name" value="Complex_I_Subunit_2"/>
</dbReference>
<organism evidence="20">
    <name type="scientific">Parribacus antarcticus</name>
    <name type="common">Sculptured mitten lobster</name>
    <name type="synonym">Scyllarus antarcticus</name>
    <dbReference type="NCBI Taxonomy" id="196017"/>
    <lineage>
        <taxon>Eukaryota</taxon>
        <taxon>Metazoa</taxon>
        <taxon>Ecdysozoa</taxon>
        <taxon>Arthropoda</taxon>
        <taxon>Crustacea</taxon>
        <taxon>Multicrustacea</taxon>
        <taxon>Malacostraca</taxon>
        <taxon>Eumalacostraca</taxon>
        <taxon>Eucarida</taxon>
        <taxon>Decapoda</taxon>
        <taxon>Pleocyemata</taxon>
        <taxon>Achelata</taxon>
        <taxon>Palinuroidea</taxon>
        <taxon>Scyllaridae</taxon>
        <taxon>Parribacus</taxon>
    </lineage>
</organism>
<accession>A0A515L347</accession>
<evidence type="ECO:0000256" key="2">
    <source>
        <dbReference type="ARBA" id="ARBA00004448"/>
    </source>
</evidence>
<evidence type="ECO:0000259" key="19">
    <source>
        <dbReference type="Pfam" id="PF00361"/>
    </source>
</evidence>
<keyword evidence="8 18" id="KW-0812">Transmembrane</keyword>
<evidence type="ECO:0000256" key="10">
    <source>
        <dbReference type="ARBA" id="ARBA00022967"/>
    </source>
</evidence>
<feature type="transmembrane region" description="Helical" evidence="18">
    <location>
        <begin position="305"/>
        <end position="325"/>
    </location>
</feature>
<reference evidence="20" key="1">
    <citation type="journal article" date="2019" name="Mitochondrial DNA Part B Resour">
        <title>Complete mitochondrial genome of sculptured slipper lobster Parribacus antarcticus (Lund, 1793).</title>
        <authorList>
            <person name="Yang M."/>
            <person name="Liu H."/>
            <person name="He Y."/>
        </authorList>
    </citation>
    <scope>NUCLEOTIDE SEQUENCE</scope>
</reference>
<keyword evidence="15 18" id="KW-0496">Mitochondrion</keyword>
<evidence type="ECO:0000256" key="14">
    <source>
        <dbReference type="ARBA" id="ARBA00023075"/>
    </source>
</evidence>
<evidence type="ECO:0000256" key="11">
    <source>
        <dbReference type="ARBA" id="ARBA00022982"/>
    </source>
</evidence>
<evidence type="ECO:0000313" key="20">
    <source>
        <dbReference type="EMBL" id="QDM38497.1"/>
    </source>
</evidence>
<evidence type="ECO:0000256" key="3">
    <source>
        <dbReference type="ARBA" id="ARBA00007012"/>
    </source>
</evidence>
<dbReference type="EC" id="7.1.1.2" evidence="4 18"/>
<protein>
    <recommendedName>
        <fullName evidence="5 18">NADH-ubiquinone oxidoreductase chain 2</fullName>
        <ecNumber evidence="4 18">7.1.1.2</ecNumber>
    </recommendedName>
</protein>
<comment type="catalytic activity">
    <reaction evidence="17 18">
        <text>a ubiquinone + NADH + 5 H(+)(in) = a ubiquinol + NAD(+) + 4 H(+)(out)</text>
        <dbReference type="Rhea" id="RHEA:29091"/>
        <dbReference type="Rhea" id="RHEA-COMP:9565"/>
        <dbReference type="Rhea" id="RHEA-COMP:9566"/>
        <dbReference type="ChEBI" id="CHEBI:15378"/>
        <dbReference type="ChEBI" id="CHEBI:16389"/>
        <dbReference type="ChEBI" id="CHEBI:17976"/>
        <dbReference type="ChEBI" id="CHEBI:57540"/>
        <dbReference type="ChEBI" id="CHEBI:57945"/>
        <dbReference type="EC" id="7.1.1.2"/>
    </reaction>
</comment>
<dbReference type="PRINTS" id="PR01436">
    <property type="entry name" value="NADHDHGNASE2"/>
</dbReference>
<evidence type="ECO:0000256" key="18">
    <source>
        <dbReference type="RuleBase" id="RU003403"/>
    </source>
</evidence>
<evidence type="ECO:0000256" key="5">
    <source>
        <dbReference type="ARBA" id="ARBA00021008"/>
    </source>
</evidence>
<evidence type="ECO:0000256" key="9">
    <source>
        <dbReference type="ARBA" id="ARBA00022792"/>
    </source>
</evidence>
<dbReference type="GO" id="GO:0005743">
    <property type="term" value="C:mitochondrial inner membrane"/>
    <property type="evidence" value="ECO:0007669"/>
    <property type="project" value="UniProtKB-SubCell"/>
</dbReference>
<keyword evidence="11 18" id="KW-0249">Electron transport</keyword>
<keyword evidence="16 18" id="KW-0472">Membrane</keyword>
<evidence type="ECO:0000256" key="8">
    <source>
        <dbReference type="ARBA" id="ARBA00022692"/>
    </source>
</evidence>